<gene>
    <name evidence="2" type="ORF">JGUZn3_22390</name>
</gene>
<dbReference type="Proteomes" id="UP000516349">
    <property type="component" value="Chromosome"/>
</dbReference>
<feature type="region of interest" description="Disordered" evidence="1">
    <location>
        <begin position="45"/>
        <end position="81"/>
    </location>
</feature>
<dbReference type="KEGG" id="ebla:JGUZn3_22390"/>
<proteinExistence type="predicted"/>
<sequence>MFVKPVKGRTVRHPETMRLLNEQGEEVLRTSFWLSCLKVGDVEEAEKPSAKPLLHSVTPPEKPPKSPEKLIPSEQTKKNEV</sequence>
<dbReference type="Pfam" id="PF10948">
    <property type="entry name" value="DUF2635"/>
    <property type="match status" value="1"/>
</dbReference>
<evidence type="ECO:0008006" key="4">
    <source>
        <dbReference type="Google" id="ProtNLM"/>
    </source>
</evidence>
<organism evidence="2 3">
    <name type="scientific">Entomobacter blattae</name>
    <dbReference type="NCBI Taxonomy" id="2762277"/>
    <lineage>
        <taxon>Bacteria</taxon>
        <taxon>Pseudomonadati</taxon>
        <taxon>Pseudomonadota</taxon>
        <taxon>Alphaproteobacteria</taxon>
        <taxon>Acetobacterales</taxon>
        <taxon>Acetobacteraceae</taxon>
        <taxon>Entomobacter</taxon>
    </lineage>
</organism>
<keyword evidence="3" id="KW-1185">Reference proteome</keyword>
<accession>A0A7H1NUI0</accession>
<evidence type="ECO:0000313" key="3">
    <source>
        <dbReference type="Proteomes" id="UP000516349"/>
    </source>
</evidence>
<dbReference type="RefSeq" id="WP_203413603.1">
    <property type="nucleotide sequence ID" value="NZ_CP060244.1"/>
</dbReference>
<dbReference type="EMBL" id="CP060244">
    <property type="protein sequence ID" value="QNT79440.1"/>
    <property type="molecule type" value="Genomic_DNA"/>
</dbReference>
<protein>
    <recommendedName>
        <fullName evidence="4">DUF2635 domain-containing protein</fullName>
    </recommendedName>
</protein>
<reference evidence="2 3" key="1">
    <citation type="submission" date="2020-08" db="EMBL/GenBank/DDBJ databases">
        <title>Complete genome sequence of Entomobacter blattae G55GP.</title>
        <authorList>
            <person name="Poehlein A."/>
            <person name="Guzman J."/>
            <person name="Daniel R."/>
            <person name="Vilcinskas A."/>
        </authorList>
    </citation>
    <scope>NUCLEOTIDE SEQUENCE [LARGE SCALE GENOMIC DNA]</scope>
    <source>
        <strain evidence="2 3">G55GP</strain>
    </source>
</reference>
<evidence type="ECO:0000256" key="1">
    <source>
        <dbReference type="SAM" id="MobiDB-lite"/>
    </source>
</evidence>
<name>A0A7H1NUI0_9PROT</name>
<dbReference type="InterPro" id="IPR024400">
    <property type="entry name" value="DUF2635"/>
</dbReference>
<evidence type="ECO:0000313" key="2">
    <source>
        <dbReference type="EMBL" id="QNT79440.1"/>
    </source>
</evidence>
<dbReference type="AlphaFoldDB" id="A0A7H1NUI0"/>